<dbReference type="AlphaFoldDB" id="A0A9J6FH42"/>
<reference evidence="1 2" key="1">
    <citation type="journal article" date="2020" name="Cell">
        <title>Large-Scale Comparative Analyses of Tick Genomes Elucidate Their Genetic Diversity and Vector Capacities.</title>
        <authorList>
            <consortium name="Tick Genome and Microbiome Consortium (TIGMIC)"/>
            <person name="Jia N."/>
            <person name="Wang J."/>
            <person name="Shi W."/>
            <person name="Du L."/>
            <person name="Sun Y."/>
            <person name="Zhan W."/>
            <person name="Jiang J.F."/>
            <person name="Wang Q."/>
            <person name="Zhang B."/>
            <person name="Ji P."/>
            <person name="Bell-Sakyi L."/>
            <person name="Cui X.M."/>
            <person name="Yuan T.T."/>
            <person name="Jiang B.G."/>
            <person name="Yang W.F."/>
            <person name="Lam T.T."/>
            <person name="Chang Q.C."/>
            <person name="Ding S.J."/>
            <person name="Wang X.J."/>
            <person name="Zhu J.G."/>
            <person name="Ruan X.D."/>
            <person name="Zhao L."/>
            <person name="Wei J.T."/>
            <person name="Ye R.Z."/>
            <person name="Que T.C."/>
            <person name="Du C.H."/>
            <person name="Zhou Y.H."/>
            <person name="Cheng J.X."/>
            <person name="Dai P.F."/>
            <person name="Guo W.B."/>
            <person name="Han X.H."/>
            <person name="Huang E.J."/>
            <person name="Li L.F."/>
            <person name="Wei W."/>
            <person name="Gao Y.C."/>
            <person name="Liu J.Z."/>
            <person name="Shao H.Z."/>
            <person name="Wang X."/>
            <person name="Wang C.C."/>
            <person name="Yang T.C."/>
            <person name="Huo Q.B."/>
            <person name="Li W."/>
            <person name="Chen H.Y."/>
            <person name="Chen S.E."/>
            <person name="Zhou L.G."/>
            <person name="Ni X.B."/>
            <person name="Tian J.H."/>
            <person name="Sheng Y."/>
            <person name="Liu T."/>
            <person name="Pan Y.S."/>
            <person name="Xia L.Y."/>
            <person name="Li J."/>
            <person name="Zhao F."/>
            <person name="Cao W.C."/>
        </authorList>
    </citation>
    <scope>NUCLEOTIDE SEQUENCE [LARGE SCALE GENOMIC DNA]</scope>
    <source>
        <strain evidence="1">HaeL-2018</strain>
    </source>
</reference>
<evidence type="ECO:0000313" key="2">
    <source>
        <dbReference type="Proteomes" id="UP000821853"/>
    </source>
</evidence>
<dbReference type="OMA" id="REANICM"/>
<dbReference type="EMBL" id="JABSTR010000001">
    <property type="protein sequence ID" value="KAH9362333.1"/>
    <property type="molecule type" value="Genomic_DNA"/>
</dbReference>
<dbReference type="Proteomes" id="UP000821853">
    <property type="component" value="Chromosome 1"/>
</dbReference>
<evidence type="ECO:0000313" key="1">
    <source>
        <dbReference type="EMBL" id="KAH9362333.1"/>
    </source>
</evidence>
<dbReference type="SUPFAM" id="SSF53474">
    <property type="entry name" value="alpha/beta-Hydrolases"/>
    <property type="match status" value="1"/>
</dbReference>
<dbReference type="GO" id="GO:0017171">
    <property type="term" value="F:serine hydrolase activity"/>
    <property type="evidence" value="ECO:0007669"/>
    <property type="project" value="TreeGrafter"/>
</dbReference>
<dbReference type="InterPro" id="IPR029058">
    <property type="entry name" value="AB_hydrolase_fold"/>
</dbReference>
<dbReference type="PANTHER" id="PTHR46331:SF2">
    <property type="entry name" value="VALACYCLOVIR HYDROLASE"/>
    <property type="match status" value="1"/>
</dbReference>
<keyword evidence="2" id="KW-1185">Reference proteome</keyword>
<name>A0A9J6FH42_HAELO</name>
<sequence>MRAPMEAIYGRERFRALWSDYCDFYRDLVRKYGGEVCRPELSRICCPTLIVHGGKDPLVAAYHPQYLLQHIAKAKLYLVPEGKHNLHLKYADEFNKAVTTFLVS</sequence>
<protein>
    <recommendedName>
        <fullName evidence="3">Valacyclovir hydrolase</fullName>
    </recommendedName>
</protein>
<organism evidence="1 2">
    <name type="scientific">Haemaphysalis longicornis</name>
    <name type="common">Bush tick</name>
    <dbReference type="NCBI Taxonomy" id="44386"/>
    <lineage>
        <taxon>Eukaryota</taxon>
        <taxon>Metazoa</taxon>
        <taxon>Ecdysozoa</taxon>
        <taxon>Arthropoda</taxon>
        <taxon>Chelicerata</taxon>
        <taxon>Arachnida</taxon>
        <taxon>Acari</taxon>
        <taxon>Parasitiformes</taxon>
        <taxon>Ixodida</taxon>
        <taxon>Ixodoidea</taxon>
        <taxon>Ixodidae</taxon>
        <taxon>Haemaphysalinae</taxon>
        <taxon>Haemaphysalis</taxon>
    </lineage>
</organism>
<proteinExistence type="predicted"/>
<evidence type="ECO:0008006" key="3">
    <source>
        <dbReference type="Google" id="ProtNLM"/>
    </source>
</evidence>
<comment type="caution">
    <text evidence="1">The sequence shown here is derived from an EMBL/GenBank/DDBJ whole genome shotgun (WGS) entry which is preliminary data.</text>
</comment>
<dbReference type="Gene3D" id="3.40.50.1820">
    <property type="entry name" value="alpha/beta hydrolase"/>
    <property type="match status" value="1"/>
</dbReference>
<dbReference type="OrthoDB" id="19657at2759"/>
<dbReference type="PANTHER" id="PTHR46331">
    <property type="entry name" value="VALACYCLOVIR HYDROLASE"/>
    <property type="match status" value="1"/>
</dbReference>
<accession>A0A9J6FH42</accession>
<dbReference type="VEuPathDB" id="VectorBase:HLOH_042732"/>
<gene>
    <name evidence="1" type="ORF">HPB48_017985</name>
</gene>